<protein>
    <submittedName>
        <fullName evidence="2">Ribonuclease H-like domain-containing protein</fullName>
    </submittedName>
</protein>
<dbReference type="Gene3D" id="4.10.60.10">
    <property type="entry name" value="Zinc finger, CCHC-type"/>
    <property type="match status" value="1"/>
</dbReference>
<evidence type="ECO:0000313" key="2">
    <source>
        <dbReference type="EMBL" id="GJT07934.1"/>
    </source>
</evidence>
<dbReference type="InterPro" id="IPR036875">
    <property type="entry name" value="Znf_CCHC_sf"/>
</dbReference>
<organism evidence="2 3">
    <name type="scientific">Tanacetum coccineum</name>
    <dbReference type="NCBI Taxonomy" id="301880"/>
    <lineage>
        <taxon>Eukaryota</taxon>
        <taxon>Viridiplantae</taxon>
        <taxon>Streptophyta</taxon>
        <taxon>Embryophyta</taxon>
        <taxon>Tracheophyta</taxon>
        <taxon>Spermatophyta</taxon>
        <taxon>Magnoliopsida</taxon>
        <taxon>eudicotyledons</taxon>
        <taxon>Gunneridae</taxon>
        <taxon>Pentapetalae</taxon>
        <taxon>asterids</taxon>
        <taxon>campanulids</taxon>
        <taxon>Asterales</taxon>
        <taxon>Asteraceae</taxon>
        <taxon>Asteroideae</taxon>
        <taxon>Anthemideae</taxon>
        <taxon>Anthemidinae</taxon>
        <taxon>Tanacetum</taxon>
    </lineage>
</organism>
<proteinExistence type="predicted"/>
<gene>
    <name evidence="2" type="ORF">Tco_0842396</name>
</gene>
<keyword evidence="3" id="KW-1185">Reference proteome</keyword>
<feature type="region of interest" description="Disordered" evidence="1">
    <location>
        <begin position="291"/>
        <end position="317"/>
    </location>
</feature>
<dbReference type="Proteomes" id="UP001151760">
    <property type="component" value="Unassembled WGS sequence"/>
</dbReference>
<feature type="region of interest" description="Disordered" evidence="1">
    <location>
        <begin position="211"/>
        <end position="234"/>
    </location>
</feature>
<reference evidence="2" key="2">
    <citation type="submission" date="2022-01" db="EMBL/GenBank/DDBJ databases">
        <authorList>
            <person name="Yamashiro T."/>
            <person name="Shiraishi A."/>
            <person name="Satake H."/>
            <person name="Nakayama K."/>
        </authorList>
    </citation>
    <scope>NUCLEOTIDE SEQUENCE</scope>
</reference>
<name>A0ABQ5B3I1_9ASTR</name>
<accession>A0ABQ5B3I1</accession>
<sequence length="526" mass="59015">MGNSFKPVAQTTTNADGTSTSLIPGPVTTEEKAQKKNDVKARSMLLMALPNEHLMTFNQYKDAKTLFAAIQTRFGCNDATKKNQKTLLKQLLLNKRLKELQAQAQASSSQNMAFVSSPSSTNEVNTAYRVSTANTQVSPASTQDLEQIHKDDIEEMDLKWQLALLSMRTIRFFQKTGRKITINRSDTPGYDKSKVKCFNCHKMVHFARECKGPRNQDSRNRNQDSSRRTVNVEETSSKAMVAIDGAGFDWSYMADDEVPTNMALMAFLDSEGYFSPPNLDLSNSGLEEFQQPKFEGYGPKTSKNVSEDTSNEVRESPDAPMVEKLVSDDKLEKKTVFPTVAKIEFANCIYHQRERVVSRNNYTRVNYNYSAKKTHPSAQRNMVPRAVLMKIGLRSLNTARPVNIAHPKTIVYSARPMSHFSKSAQSTVKRPYQTKTTLTNKNSSQKVNTAKGKFYTARPKAVNTARPNSAVVNAVRANQVNYVKASACWVWRPTKLNSASITLKRHNYLDARGRSKSAMAWVPKGN</sequence>
<comment type="caution">
    <text evidence="2">The sequence shown here is derived from an EMBL/GenBank/DDBJ whole genome shotgun (WGS) entry which is preliminary data.</text>
</comment>
<feature type="region of interest" description="Disordered" evidence="1">
    <location>
        <begin position="1"/>
        <end position="36"/>
    </location>
</feature>
<feature type="compositionally biased region" description="Basic and acidic residues" evidence="1">
    <location>
        <begin position="211"/>
        <end position="231"/>
    </location>
</feature>
<feature type="compositionally biased region" description="Polar residues" evidence="1">
    <location>
        <begin position="1"/>
        <end position="22"/>
    </location>
</feature>
<reference evidence="2" key="1">
    <citation type="journal article" date="2022" name="Int. J. Mol. Sci.">
        <title>Draft Genome of Tanacetum Coccineum: Genomic Comparison of Closely Related Tanacetum-Family Plants.</title>
        <authorList>
            <person name="Yamashiro T."/>
            <person name="Shiraishi A."/>
            <person name="Nakayama K."/>
            <person name="Satake H."/>
        </authorList>
    </citation>
    <scope>NUCLEOTIDE SEQUENCE</scope>
</reference>
<dbReference type="SUPFAM" id="SSF57756">
    <property type="entry name" value="Retrovirus zinc finger-like domains"/>
    <property type="match status" value="1"/>
</dbReference>
<dbReference type="EMBL" id="BQNB010012791">
    <property type="protein sequence ID" value="GJT07934.1"/>
    <property type="molecule type" value="Genomic_DNA"/>
</dbReference>
<evidence type="ECO:0000256" key="1">
    <source>
        <dbReference type="SAM" id="MobiDB-lite"/>
    </source>
</evidence>
<evidence type="ECO:0000313" key="3">
    <source>
        <dbReference type="Proteomes" id="UP001151760"/>
    </source>
</evidence>